<evidence type="ECO:0000256" key="3">
    <source>
        <dbReference type="PROSITE-ProRule" id="PRU01248"/>
    </source>
</evidence>
<dbReference type="GO" id="GO:0006310">
    <property type="term" value="P:DNA recombination"/>
    <property type="evidence" value="ECO:0007669"/>
    <property type="project" value="UniProtKB-KW"/>
</dbReference>
<dbReference type="InterPro" id="IPR001387">
    <property type="entry name" value="Cro/C1-type_HTH"/>
</dbReference>
<evidence type="ECO:0000313" key="7">
    <source>
        <dbReference type="EMBL" id="ARM76103.1"/>
    </source>
</evidence>
<evidence type="ECO:0000256" key="2">
    <source>
        <dbReference type="ARBA" id="ARBA00023172"/>
    </source>
</evidence>
<dbReference type="SUPFAM" id="SSF56349">
    <property type="entry name" value="DNA breaking-rejoining enzymes"/>
    <property type="match status" value="1"/>
</dbReference>
<feature type="domain" description="HTH cro/C1-type" evidence="4">
    <location>
        <begin position="17"/>
        <end position="67"/>
    </location>
</feature>
<dbReference type="InterPro" id="IPR013762">
    <property type="entry name" value="Integrase-like_cat_sf"/>
</dbReference>
<dbReference type="InterPro" id="IPR002104">
    <property type="entry name" value="Integrase_catalytic"/>
</dbReference>
<evidence type="ECO:0000259" key="4">
    <source>
        <dbReference type="PROSITE" id="PS50943"/>
    </source>
</evidence>
<dbReference type="PROSITE" id="PS51900">
    <property type="entry name" value="CB"/>
    <property type="match status" value="1"/>
</dbReference>
<dbReference type="CDD" id="cd00093">
    <property type="entry name" value="HTH_XRE"/>
    <property type="match status" value="1"/>
</dbReference>
<dbReference type="GeneID" id="41591003"/>
<feature type="domain" description="Tyr recombinase" evidence="5">
    <location>
        <begin position="219"/>
        <end position="409"/>
    </location>
</feature>
<dbReference type="SMART" id="SM00530">
    <property type="entry name" value="HTH_XRE"/>
    <property type="match status" value="1"/>
</dbReference>
<name>A0A1W6K0N8_9CREN</name>
<reference evidence="7 8" key="1">
    <citation type="submission" date="2017-03" db="EMBL/GenBank/DDBJ databases">
        <title>Sulfur activation and transportation mechanism of thermophilic Archaea Acidianus manzaensis YN-25.</title>
        <authorList>
            <person name="Ma Y."/>
            <person name="Yang Y."/>
            <person name="Xia J."/>
        </authorList>
    </citation>
    <scope>NUCLEOTIDE SEQUENCE [LARGE SCALE GENOMIC DNA]</scope>
    <source>
        <strain evidence="7 8">YN-25</strain>
    </source>
</reference>
<dbReference type="Gene3D" id="1.10.443.10">
    <property type="entry name" value="Intergrase catalytic core"/>
    <property type="match status" value="1"/>
</dbReference>
<dbReference type="EMBL" id="CP020477">
    <property type="protein sequence ID" value="ARM76103.1"/>
    <property type="molecule type" value="Genomic_DNA"/>
</dbReference>
<proteinExistence type="predicted"/>
<accession>A0A1W6K0N8</accession>
<dbReference type="Proteomes" id="UP000193404">
    <property type="component" value="Chromosome"/>
</dbReference>
<gene>
    <name evidence="7" type="ORF">B6F84_08760</name>
</gene>
<dbReference type="InterPro" id="IPR011010">
    <property type="entry name" value="DNA_brk_join_enz"/>
</dbReference>
<evidence type="ECO:0000259" key="5">
    <source>
        <dbReference type="PROSITE" id="PS51898"/>
    </source>
</evidence>
<dbReference type="AlphaFoldDB" id="A0A1W6K0N8"/>
<organism evidence="7 8">
    <name type="scientific">Acidianus manzaensis</name>
    <dbReference type="NCBI Taxonomy" id="282676"/>
    <lineage>
        <taxon>Archaea</taxon>
        <taxon>Thermoproteota</taxon>
        <taxon>Thermoprotei</taxon>
        <taxon>Sulfolobales</taxon>
        <taxon>Sulfolobaceae</taxon>
        <taxon>Acidianus</taxon>
    </lineage>
</organism>
<dbReference type="GO" id="GO:0003677">
    <property type="term" value="F:DNA binding"/>
    <property type="evidence" value="ECO:0007669"/>
    <property type="project" value="UniProtKB-UniRule"/>
</dbReference>
<keyword evidence="8" id="KW-1185">Reference proteome</keyword>
<keyword evidence="2" id="KW-0233">DNA recombination</keyword>
<dbReference type="PROSITE" id="PS50943">
    <property type="entry name" value="HTH_CROC1"/>
    <property type="match status" value="1"/>
</dbReference>
<dbReference type="OrthoDB" id="42022at2157"/>
<evidence type="ECO:0000313" key="8">
    <source>
        <dbReference type="Proteomes" id="UP000193404"/>
    </source>
</evidence>
<feature type="domain" description="Core-binding (CB)" evidence="6">
    <location>
        <begin position="121"/>
        <end position="195"/>
    </location>
</feature>
<dbReference type="KEGG" id="aman:B6F84_08760"/>
<dbReference type="Pfam" id="PF01381">
    <property type="entry name" value="HTH_3"/>
    <property type="match status" value="1"/>
</dbReference>
<dbReference type="PROSITE" id="PS51898">
    <property type="entry name" value="TYR_RECOMBINASE"/>
    <property type="match status" value="1"/>
</dbReference>
<evidence type="ECO:0000256" key="1">
    <source>
        <dbReference type="ARBA" id="ARBA00023125"/>
    </source>
</evidence>
<dbReference type="Pfam" id="PF00589">
    <property type="entry name" value="Phage_integrase"/>
    <property type="match status" value="1"/>
</dbReference>
<evidence type="ECO:0000259" key="6">
    <source>
        <dbReference type="PROSITE" id="PS51900"/>
    </source>
</evidence>
<dbReference type="RefSeq" id="WP_148691886.1">
    <property type="nucleotide sequence ID" value="NZ_CP020477.1"/>
</dbReference>
<protein>
    <submittedName>
        <fullName evidence="7">Integrase</fullName>
    </submittedName>
</protein>
<dbReference type="InterPro" id="IPR044068">
    <property type="entry name" value="CB"/>
</dbReference>
<dbReference type="CDD" id="cd00397">
    <property type="entry name" value="DNA_BRE_C"/>
    <property type="match status" value="1"/>
</dbReference>
<keyword evidence="1 3" id="KW-0238">DNA-binding</keyword>
<sequence>MLTDVTKLDEEQRRRMLKKLVEKLGLTQTAKLLEIGRSTLYRYINTNQNIPLETVRKAADMLTLDELSDVIYGLKVVEVDATTALSVVIKAMKDEKFRNFFVSVLYQYLGEYLKNMSSTYIVTEEDVKRFEKSLQGKTKSTIDMRMRYLILALTRLGYELSPDGIRDLLAELSEESSNIARHAANSLKLFIKTVIREKNLQLAQFLYNSFKVPKSRYKYRPQPLSLETIRDIFDNISHLGARAFFLLLAESGLRVGEVYSLKLDQLDLENRVIKVMKETETKRAYVSFIHIETKKWLQEIYFPYREEFIRTYEPAVKQIGADVEVWKQKLFPFQLADLRASIKEGMRKVLSKEFRLYDLRSFFASYMIKNGVSPMIVNLLQGRAPPTQFQILQNHYFVMSEIELQRIFDEKGPKLLSLK</sequence>
<dbReference type="GO" id="GO:0015074">
    <property type="term" value="P:DNA integration"/>
    <property type="evidence" value="ECO:0007669"/>
    <property type="project" value="InterPro"/>
</dbReference>